<name>A0A5N4AFC5_PHOPY</name>
<proteinExistence type="predicted"/>
<dbReference type="EMBL" id="VVIM01000007">
    <property type="protein sequence ID" value="KAB0795928.1"/>
    <property type="molecule type" value="Genomic_DNA"/>
</dbReference>
<comment type="caution">
    <text evidence="1">The sequence shown here is derived from an EMBL/GenBank/DDBJ whole genome shotgun (WGS) entry which is preliminary data.</text>
</comment>
<dbReference type="AlphaFoldDB" id="A0A5N4AFC5"/>
<dbReference type="PANTHER" id="PTHR33053">
    <property type="entry name" value="PROTEIN, PUTATIVE-RELATED"/>
    <property type="match status" value="1"/>
</dbReference>
<protein>
    <recommendedName>
        <fullName evidence="3">Transposase domain-containing protein</fullName>
    </recommendedName>
</protein>
<dbReference type="Proteomes" id="UP000327044">
    <property type="component" value="Unassembled WGS sequence"/>
</dbReference>
<organism evidence="1 2">
    <name type="scientific">Photinus pyralis</name>
    <name type="common">Common eastern firefly</name>
    <name type="synonym">Lampyris pyralis</name>
    <dbReference type="NCBI Taxonomy" id="7054"/>
    <lineage>
        <taxon>Eukaryota</taxon>
        <taxon>Metazoa</taxon>
        <taxon>Ecdysozoa</taxon>
        <taxon>Arthropoda</taxon>
        <taxon>Hexapoda</taxon>
        <taxon>Insecta</taxon>
        <taxon>Pterygota</taxon>
        <taxon>Neoptera</taxon>
        <taxon>Endopterygota</taxon>
        <taxon>Coleoptera</taxon>
        <taxon>Polyphaga</taxon>
        <taxon>Elateriformia</taxon>
        <taxon>Elateroidea</taxon>
        <taxon>Lampyridae</taxon>
        <taxon>Lampyrinae</taxon>
        <taxon>Photinus</taxon>
    </lineage>
</organism>
<dbReference type="PANTHER" id="PTHR33053:SF24">
    <property type="entry name" value="TRANSPOSASE DOMAIN-CONTAINING PROTEIN"/>
    <property type="match status" value="1"/>
</dbReference>
<sequence>MSQRKKKQFISHRQIYRRVNHDMLSIGKESTSFTEQETSVSLSHVEAASYETKSHNHGSESSNLSEDNFSQVDFENDNVDSENEECSFSEAENVQETQSTYISNQNRTDEQCTAPNDSMTLINDLRKWAIHSKVHHSAVNNLLHVLSKYHPNLPLDSRTLLKTSRKLNVKQIGNGELCYLGLKKHLNNFLIKNKDFNLNEIRISFNIDGRVISNIKSDPFVVAVFCGTSKPKPLDAYLEEFIKELEHLLKNGLKYLNLRYTIKIHSFVCDAPAKAFLKCIKNHTGYASCEKCNAVGEYVNGRVILKSTCSPKRTDDSFKLHLDSEHHTGVSPLTKLPIGLVSQFPIDYMHNICLGVMRKLLNFWMSGPLPTRLGSKTINAMSARLESLRNYIPVEFNRKPRSLSELQRWKATEFRSFLLYLGPVVLNNLIDPSLYEQFLLLHSSITILISSKHISNLGTALAKELLILFIQHCESVYGEEFLIYNVHMLCHISDDVDLFGALDNFSAFPFENCLGRLKSLIKSPRKPLQQLCRRLLELEFSFTVQESNPLHSLLVQHDHCNGPLPSDKSINDFKQFKRNADSYCIIGNNAVVQIHNILVNVKNEIFVVGKQFKSKTSLYKYPFESKKLNIFVINNLSNKFEVWSATTLIGKFIVYPVPSKNSTVSFPIIHSLCET</sequence>
<evidence type="ECO:0008006" key="3">
    <source>
        <dbReference type="Google" id="ProtNLM"/>
    </source>
</evidence>
<evidence type="ECO:0000313" key="2">
    <source>
        <dbReference type="Proteomes" id="UP000327044"/>
    </source>
</evidence>
<keyword evidence="2" id="KW-1185">Reference proteome</keyword>
<dbReference type="InParanoid" id="A0A5N4AFC5"/>
<evidence type="ECO:0000313" key="1">
    <source>
        <dbReference type="EMBL" id="KAB0795928.1"/>
    </source>
</evidence>
<reference evidence="1 2" key="1">
    <citation type="journal article" date="2018" name="Elife">
        <title>Firefly genomes illuminate parallel origins of bioluminescence in beetles.</title>
        <authorList>
            <person name="Fallon T.R."/>
            <person name="Lower S.E."/>
            <person name="Chang C.H."/>
            <person name="Bessho-Uehara M."/>
            <person name="Martin G.J."/>
            <person name="Bewick A.J."/>
            <person name="Behringer M."/>
            <person name="Debat H.J."/>
            <person name="Wong I."/>
            <person name="Day J.C."/>
            <person name="Suvorov A."/>
            <person name="Silva C.J."/>
            <person name="Stanger-Hall K.F."/>
            <person name="Hall D.W."/>
            <person name="Schmitz R.J."/>
            <person name="Nelson D.R."/>
            <person name="Lewis S.M."/>
            <person name="Shigenobu S."/>
            <person name="Bybee S.M."/>
            <person name="Larracuente A.M."/>
            <person name="Oba Y."/>
            <person name="Weng J.K."/>
        </authorList>
    </citation>
    <scope>NUCLEOTIDE SEQUENCE [LARGE SCALE GENOMIC DNA]</scope>
    <source>
        <strain evidence="1">1611_PpyrPB1</strain>
        <tissue evidence="1">Whole body</tissue>
    </source>
</reference>
<accession>A0A5N4AFC5</accession>
<gene>
    <name evidence="1" type="ORF">PPYR_09989</name>
</gene>